<feature type="region of interest" description="Disordered" evidence="1">
    <location>
        <begin position="1"/>
        <end position="31"/>
    </location>
</feature>
<protein>
    <submittedName>
        <fullName evidence="2">Uncharacterized protein</fullName>
    </submittedName>
</protein>
<reference evidence="2" key="1">
    <citation type="submission" date="2023-02" db="EMBL/GenBank/DDBJ databases">
        <title>Genome of toxic invasive species Heracleum sosnowskyi carries increased number of genes despite the absence of recent whole-genome duplications.</title>
        <authorList>
            <person name="Schelkunov M."/>
            <person name="Shtratnikova V."/>
            <person name="Makarenko M."/>
            <person name="Klepikova A."/>
            <person name="Omelchenko D."/>
            <person name="Novikova G."/>
            <person name="Obukhova E."/>
            <person name="Bogdanov V."/>
            <person name="Penin A."/>
            <person name="Logacheva M."/>
        </authorList>
    </citation>
    <scope>NUCLEOTIDE SEQUENCE</scope>
    <source>
        <strain evidence="2">Hsosn_3</strain>
        <tissue evidence="2">Leaf</tissue>
    </source>
</reference>
<comment type="caution">
    <text evidence="2">The sequence shown here is derived from an EMBL/GenBank/DDBJ whole genome shotgun (WGS) entry which is preliminary data.</text>
</comment>
<sequence>MASKLTLKGKGKSTISSTNNNKIISKGGKSGGGLSEIEIPKPLKEWPTWFLKKAKIFCILKFKFQEPSPPPNLERFLLENMKSVSVDGTLIEKQGIAWLYATKVKESSNKYCSFEGHLDRRGLRRYEAAASAQAGTMLELCISNKAL</sequence>
<dbReference type="AlphaFoldDB" id="A0AAD8IZB5"/>
<dbReference type="EMBL" id="JAUIZM010000003">
    <property type="protein sequence ID" value="KAK1394034.1"/>
    <property type="molecule type" value="Genomic_DNA"/>
</dbReference>
<dbReference type="Proteomes" id="UP001237642">
    <property type="component" value="Unassembled WGS sequence"/>
</dbReference>
<name>A0AAD8IZB5_9APIA</name>
<organism evidence="2 3">
    <name type="scientific">Heracleum sosnowskyi</name>
    <dbReference type="NCBI Taxonomy" id="360622"/>
    <lineage>
        <taxon>Eukaryota</taxon>
        <taxon>Viridiplantae</taxon>
        <taxon>Streptophyta</taxon>
        <taxon>Embryophyta</taxon>
        <taxon>Tracheophyta</taxon>
        <taxon>Spermatophyta</taxon>
        <taxon>Magnoliopsida</taxon>
        <taxon>eudicotyledons</taxon>
        <taxon>Gunneridae</taxon>
        <taxon>Pentapetalae</taxon>
        <taxon>asterids</taxon>
        <taxon>campanulids</taxon>
        <taxon>Apiales</taxon>
        <taxon>Apiaceae</taxon>
        <taxon>Apioideae</taxon>
        <taxon>apioid superclade</taxon>
        <taxon>Tordylieae</taxon>
        <taxon>Tordyliinae</taxon>
        <taxon>Heracleum</taxon>
    </lineage>
</organism>
<keyword evidence="3" id="KW-1185">Reference proteome</keyword>
<reference evidence="2" key="2">
    <citation type="submission" date="2023-05" db="EMBL/GenBank/DDBJ databases">
        <authorList>
            <person name="Schelkunov M.I."/>
        </authorList>
    </citation>
    <scope>NUCLEOTIDE SEQUENCE</scope>
    <source>
        <strain evidence="2">Hsosn_3</strain>
        <tissue evidence="2">Leaf</tissue>
    </source>
</reference>
<accession>A0AAD8IZB5</accession>
<proteinExistence type="predicted"/>
<evidence type="ECO:0000256" key="1">
    <source>
        <dbReference type="SAM" id="MobiDB-lite"/>
    </source>
</evidence>
<evidence type="ECO:0000313" key="3">
    <source>
        <dbReference type="Proteomes" id="UP001237642"/>
    </source>
</evidence>
<gene>
    <name evidence="2" type="ORF">POM88_013090</name>
</gene>
<evidence type="ECO:0000313" key="2">
    <source>
        <dbReference type="EMBL" id="KAK1394034.1"/>
    </source>
</evidence>